<dbReference type="PROSITE" id="PS50156">
    <property type="entry name" value="SSD"/>
    <property type="match status" value="2"/>
</dbReference>
<evidence type="ECO:0000256" key="6">
    <source>
        <dbReference type="ARBA" id="ARBA00023136"/>
    </source>
</evidence>
<dbReference type="EMBL" id="CAEZSH010000158">
    <property type="protein sequence ID" value="CAB4546509.1"/>
    <property type="molecule type" value="Genomic_DNA"/>
</dbReference>
<dbReference type="PANTHER" id="PTHR33406:SF6">
    <property type="entry name" value="MEMBRANE PROTEIN YDGH-RELATED"/>
    <property type="match status" value="1"/>
</dbReference>
<accession>A0A6J6C7D3</accession>
<feature type="domain" description="SSD" evidence="8">
    <location>
        <begin position="260"/>
        <end position="371"/>
    </location>
</feature>
<evidence type="ECO:0000256" key="3">
    <source>
        <dbReference type="ARBA" id="ARBA00022475"/>
    </source>
</evidence>
<evidence type="ECO:0000259" key="8">
    <source>
        <dbReference type="PROSITE" id="PS50156"/>
    </source>
</evidence>
<feature type="transmembrane region" description="Helical" evidence="7">
    <location>
        <begin position="238"/>
        <end position="266"/>
    </location>
</feature>
<dbReference type="Gene3D" id="1.20.1640.10">
    <property type="entry name" value="Multidrug efflux transporter AcrB transmembrane domain"/>
    <property type="match status" value="2"/>
</dbReference>
<sequence length="732" mass="76747">MKSLSRMVSGKVAAPLVMLFALAFAFFAFTLPSESESAPSVGLAETNDTMIVADVLAELPGQDGTAAIVVYRTADGSAMTDAQQEWILGEKKVITPFPGAPEIVTYAGGANEKFADYSNLEIDGKPFVAPATLSDDKSTASIFVSLDEYTAEEPCTPVKATEALEACSTVQLTTLRVSEIRALAAESIPAGLNTAMTGPEGFQADLNNVFAGANFTLLGTTALVVILLLLVTYRSPTLWIIPLFVIGTADGMAGRLAATVAGWFGIENLDGSVTGILSVLVFGAGTNYALLMISRYREELLKYANRRDAMMAAWRGAAPAIIASGLTVILALSTLTLAGLEGTRALGIACATGVFLAMISALFVLPAALVSFGRWIFWPVAPKVGGVNKSDSGLWAKLGRGVSKRPIIVAIVGLGILGGLASGASGVQIGLSANDRFVSKPEAVVGAEYLSAGFGSETTVDVIAKNGFEDEVVDAAKSVTGVKDAVVATLPITNEVLKGDEYTKLTVTLEAESLSEEAFTVIRDLRSEFATMPDAGALVGGQEAQQLDVKDSYQRDQSLIIPLILALVFIVLLLLLRSLVAPVLLLLTVVGSFFASLGAGWLIFVNVLGYSALDLSVYLFSFLFLVALGVDYNIFLVTRAKEESGALGLREGMIKALSSTGGVITSAGILLAAVFAVLGVLPLIALLQIGIIVCIGVLLDTLLVRTVIVPALAFIAGEKFWWPRKPTIEPKA</sequence>
<keyword evidence="5 7" id="KW-1133">Transmembrane helix</keyword>
<comment type="subcellular location">
    <subcellularLocation>
        <location evidence="1">Cell membrane</location>
        <topology evidence="1">Multi-pass membrane protein</topology>
    </subcellularLocation>
</comment>
<keyword evidence="6 7" id="KW-0472">Membrane</keyword>
<protein>
    <submittedName>
        <fullName evidence="9">Unannotated protein</fullName>
    </submittedName>
</protein>
<dbReference type="InterPro" id="IPR004869">
    <property type="entry name" value="MMPL_dom"/>
</dbReference>
<evidence type="ECO:0000256" key="1">
    <source>
        <dbReference type="ARBA" id="ARBA00004651"/>
    </source>
</evidence>
<keyword evidence="3" id="KW-1003">Cell membrane</keyword>
<evidence type="ECO:0000256" key="2">
    <source>
        <dbReference type="ARBA" id="ARBA00010157"/>
    </source>
</evidence>
<name>A0A6J6C7D3_9ZZZZ</name>
<evidence type="ECO:0000256" key="7">
    <source>
        <dbReference type="SAM" id="Phobius"/>
    </source>
</evidence>
<dbReference type="InterPro" id="IPR000731">
    <property type="entry name" value="SSD"/>
</dbReference>
<feature type="transmembrane region" description="Helical" evidence="7">
    <location>
        <begin position="345"/>
        <end position="370"/>
    </location>
</feature>
<dbReference type="SUPFAM" id="SSF82866">
    <property type="entry name" value="Multidrug efflux transporter AcrB transmembrane domain"/>
    <property type="match status" value="2"/>
</dbReference>
<feature type="transmembrane region" description="Helical" evidence="7">
    <location>
        <begin position="559"/>
        <end position="576"/>
    </location>
</feature>
<feature type="transmembrane region" description="Helical" evidence="7">
    <location>
        <begin position="272"/>
        <end position="291"/>
    </location>
</feature>
<dbReference type="Pfam" id="PF03176">
    <property type="entry name" value="MMPL"/>
    <property type="match status" value="2"/>
</dbReference>
<dbReference type="GO" id="GO:0005886">
    <property type="term" value="C:plasma membrane"/>
    <property type="evidence" value="ECO:0007669"/>
    <property type="project" value="UniProtKB-SubCell"/>
</dbReference>
<feature type="transmembrane region" description="Helical" evidence="7">
    <location>
        <begin position="656"/>
        <end position="681"/>
    </location>
</feature>
<gene>
    <name evidence="9" type="ORF">UFOPK1410_01002</name>
</gene>
<dbReference type="PANTHER" id="PTHR33406">
    <property type="entry name" value="MEMBRANE PROTEIN MJ1562-RELATED"/>
    <property type="match status" value="1"/>
</dbReference>
<dbReference type="AlphaFoldDB" id="A0A6J6C7D3"/>
<evidence type="ECO:0000256" key="4">
    <source>
        <dbReference type="ARBA" id="ARBA00022692"/>
    </source>
</evidence>
<reference evidence="9" key="1">
    <citation type="submission" date="2020-05" db="EMBL/GenBank/DDBJ databases">
        <authorList>
            <person name="Chiriac C."/>
            <person name="Salcher M."/>
            <person name="Ghai R."/>
            <person name="Kavagutti S V."/>
        </authorList>
    </citation>
    <scope>NUCLEOTIDE SEQUENCE</scope>
</reference>
<evidence type="ECO:0000256" key="5">
    <source>
        <dbReference type="ARBA" id="ARBA00022989"/>
    </source>
</evidence>
<feature type="transmembrane region" description="Helical" evidence="7">
    <location>
        <begin position="312"/>
        <end position="333"/>
    </location>
</feature>
<dbReference type="InterPro" id="IPR050545">
    <property type="entry name" value="Mycobact_MmpL"/>
</dbReference>
<organism evidence="9">
    <name type="scientific">freshwater metagenome</name>
    <dbReference type="NCBI Taxonomy" id="449393"/>
    <lineage>
        <taxon>unclassified sequences</taxon>
        <taxon>metagenomes</taxon>
        <taxon>ecological metagenomes</taxon>
    </lineage>
</organism>
<feature type="domain" description="SSD" evidence="8">
    <location>
        <begin position="586"/>
        <end position="714"/>
    </location>
</feature>
<comment type="similarity">
    <text evidence="2">Belongs to the resistance-nodulation-cell division (RND) (TC 2.A.6) family. MmpL subfamily.</text>
</comment>
<proteinExistence type="inferred from homology"/>
<feature type="transmembrane region" description="Helical" evidence="7">
    <location>
        <begin position="583"/>
        <end position="604"/>
    </location>
</feature>
<feature type="transmembrane region" description="Helical" evidence="7">
    <location>
        <begin position="687"/>
        <end position="715"/>
    </location>
</feature>
<feature type="transmembrane region" description="Helical" evidence="7">
    <location>
        <begin position="209"/>
        <end position="231"/>
    </location>
</feature>
<evidence type="ECO:0000313" key="9">
    <source>
        <dbReference type="EMBL" id="CAB4546509.1"/>
    </source>
</evidence>
<feature type="transmembrane region" description="Helical" evidence="7">
    <location>
        <begin position="616"/>
        <end position="635"/>
    </location>
</feature>
<keyword evidence="4 7" id="KW-0812">Transmembrane</keyword>
<feature type="transmembrane region" description="Helical" evidence="7">
    <location>
        <begin position="407"/>
        <end position="431"/>
    </location>
</feature>